<feature type="transmembrane region" description="Helical" evidence="1">
    <location>
        <begin position="54"/>
        <end position="76"/>
    </location>
</feature>
<sequence>MPERPRLPKLLRFMALHALWGMVLGCGVLFALIWTDTFGLGRLLSQDGSGLATFVLFFQMALTFGAIQMGVAVMLLGDSKDDGPDSDPD</sequence>
<keyword evidence="1" id="KW-0812">Transmembrane</keyword>
<dbReference type="EMBL" id="WUWG01000005">
    <property type="protein sequence ID" value="MXU66103.1"/>
    <property type="molecule type" value="Genomic_DNA"/>
</dbReference>
<evidence type="ECO:0000313" key="3">
    <source>
        <dbReference type="Proteomes" id="UP000436016"/>
    </source>
</evidence>
<dbReference type="AlphaFoldDB" id="A0A6B0TYM4"/>
<accession>A0A6B0TYM4</accession>
<reference evidence="2 3" key="1">
    <citation type="submission" date="2019-12" db="EMBL/GenBank/DDBJ databases">
        <title>Strain KN286 was isolated from seawater, which was collected from Caroline Seamount in the tropical western Pacific.</title>
        <authorList>
            <person name="Wang Q."/>
        </authorList>
    </citation>
    <scope>NUCLEOTIDE SEQUENCE [LARGE SCALE GENOMIC DNA]</scope>
    <source>
        <strain evidence="2 3">KN286</strain>
    </source>
</reference>
<keyword evidence="1" id="KW-1133">Transmembrane helix</keyword>
<gene>
    <name evidence="2" type="ORF">GSH16_11655</name>
</gene>
<keyword evidence="3" id="KW-1185">Reference proteome</keyword>
<keyword evidence="1" id="KW-0472">Membrane</keyword>
<evidence type="ECO:0000313" key="2">
    <source>
        <dbReference type="EMBL" id="MXU66103.1"/>
    </source>
</evidence>
<organism evidence="2 3">
    <name type="scientific">Oceanomicrobium pacificus</name>
    <dbReference type="NCBI Taxonomy" id="2692916"/>
    <lineage>
        <taxon>Bacteria</taxon>
        <taxon>Pseudomonadati</taxon>
        <taxon>Pseudomonadota</taxon>
        <taxon>Alphaproteobacteria</taxon>
        <taxon>Rhodobacterales</taxon>
        <taxon>Paracoccaceae</taxon>
        <taxon>Oceanomicrobium</taxon>
    </lineage>
</organism>
<feature type="transmembrane region" description="Helical" evidence="1">
    <location>
        <begin position="12"/>
        <end position="34"/>
    </location>
</feature>
<comment type="caution">
    <text evidence="2">The sequence shown here is derived from an EMBL/GenBank/DDBJ whole genome shotgun (WGS) entry which is preliminary data.</text>
</comment>
<dbReference type="RefSeq" id="WP_160855297.1">
    <property type="nucleotide sequence ID" value="NZ_WUWG01000005.1"/>
</dbReference>
<dbReference type="Proteomes" id="UP000436016">
    <property type="component" value="Unassembled WGS sequence"/>
</dbReference>
<dbReference type="PROSITE" id="PS51257">
    <property type="entry name" value="PROKAR_LIPOPROTEIN"/>
    <property type="match status" value="1"/>
</dbReference>
<protein>
    <submittedName>
        <fullName evidence="2">Uncharacterized protein</fullName>
    </submittedName>
</protein>
<evidence type="ECO:0000256" key="1">
    <source>
        <dbReference type="SAM" id="Phobius"/>
    </source>
</evidence>
<proteinExistence type="predicted"/>
<name>A0A6B0TYM4_9RHOB</name>